<evidence type="ECO:0000259" key="1">
    <source>
        <dbReference type="Pfam" id="PF07883"/>
    </source>
</evidence>
<dbReference type="InterPro" id="IPR014710">
    <property type="entry name" value="RmlC-like_jellyroll"/>
</dbReference>
<evidence type="ECO:0000313" key="3">
    <source>
        <dbReference type="Proteomes" id="UP000535182"/>
    </source>
</evidence>
<dbReference type="Proteomes" id="UP000535182">
    <property type="component" value="Unassembled WGS sequence"/>
</dbReference>
<dbReference type="Gene3D" id="2.60.120.10">
    <property type="entry name" value="Jelly Rolls"/>
    <property type="match status" value="1"/>
</dbReference>
<dbReference type="InterPro" id="IPR011051">
    <property type="entry name" value="RmlC_Cupin_sf"/>
</dbReference>
<dbReference type="Pfam" id="PF07883">
    <property type="entry name" value="Cupin_2"/>
    <property type="match status" value="1"/>
</dbReference>
<organism evidence="2 3">
    <name type="scientific">Tunturiibacter gelidiferens</name>
    <dbReference type="NCBI Taxonomy" id="3069689"/>
    <lineage>
        <taxon>Bacteria</taxon>
        <taxon>Pseudomonadati</taxon>
        <taxon>Acidobacteriota</taxon>
        <taxon>Terriglobia</taxon>
        <taxon>Terriglobales</taxon>
        <taxon>Acidobacteriaceae</taxon>
        <taxon>Tunturiibacter</taxon>
    </lineage>
</organism>
<reference evidence="2 3" key="1">
    <citation type="submission" date="2020-08" db="EMBL/GenBank/DDBJ databases">
        <title>Genomic Encyclopedia of Type Strains, Phase IV (KMG-V): Genome sequencing to study the core and pangenomes of soil and plant-associated prokaryotes.</title>
        <authorList>
            <person name="Whitman W."/>
        </authorList>
    </citation>
    <scope>NUCLEOTIDE SEQUENCE [LARGE SCALE GENOMIC DNA]</scope>
    <source>
        <strain evidence="2 3">X5P2</strain>
    </source>
</reference>
<dbReference type="CDD" id="cd02234">
    <property type="entry name" value="cupin_BLR7677-like"/>
    <property type="match status" value="1"/>
</dbReference>
<feature type="domain" description="Cupin type-2" evidence="1">
    <location>
        <begin position="46"/>
        <end position="116"/>
    </location>
</feature>
<sequence length="130" mass="14166">MLNMKKFILSLFVVGLVGTTIHAQNVATLLTRKLPEAPGKEIQVVTVNYAPGAVDAIHRHDAHAVVYVLEGEVEMQVRGGTLQRLGQGQVFYESPEDVHTVCRNASKTKPAKFIVFFVKNEGAPILTPAS</sequence>
<dbReference type="AlphaFoldDB" id="A0A9X0QA24"/>
<name>A0A9X0QA24_9BACT</name>
<dbReference type="PANTHER" id="PTHR38599:SF1">
    <property type="entry name" value="CUPIN DOMAIN PROTEIN (AFU_ORTHOLOGUE AFUA_3G13620)"/>
    <property type="match status" value="1"/>
</dbReference>
<gene>
    <name evidence="2" type="ORF">HDF14_000355</name>
</gene>
<accession>A0A9X0QA24</accession>
<dbReference type="InterPro" id="IPR013096">
    <property type="entry name" value="Cupin_2"/>
</dbReference>
<dbReference type="EMBL" id="JACHEB010000001">
    <property type="protein sequence ID" value="MBB5326761.1"/>
    <property type="molecule type" value="Genomic_DNA"/>
</dbReference>
<proteinExistence type="predicted"/>
<dbReference type="PANTHER" id="PTHR38599">
    <property type="entry name" value="CUPIN DOMAIN PROTEIN (AFU_ORTHOLOGUE AFUA_3G13620)"/>
    <property type="match status" value="1"/>
</dbReference>
<comment type="caution">
    <text evidence="2">The sequence shown here is derived from an EMBL/GenBank/DDBJ whole genome shotgun (WGS) entry which is preliminary data.</text>
</comment>
<protein>
    <submittedName>
        <fullName evidence="2">Quercetin dioxygenase-like cupin family protein</fullName>
    </submittedName>
</protein>
<evidence type="ECO:0000313" key="2">
    <source>
        <dbReference type="EMBL" id="MBB5326761.1"/>
    </source>
</evidence>
<dbReference type="SUPFAM" id="SSF51182">
    <property type="entry name" value="RmlC-like cupins"/>
    <property type="match status" value="1"/>
</dbReference>
<keyword evidence="3" id="KW-1185">Reference proteome</keyword>